<protein>
    <submittedName>
        <fullName evidence="6">Ankryin</fullName>
    </submittedName>
    <submittedName>
        <fullName evidence="5">Ankyrin repeat-containing protein</fullName>
    </submittedName>
</protein>
<dbReference type="Proteomes" id="UP000255139">
    <property type="component" value="Unassembled WGS sequence"/>
</dbReference>
<keyword evidence="2 3" id="KW-0040">ANK repeat</keyword>
<dbReference type="InterPro" id="IPR029060">
    <property type="entry name" value="PIN-like_dom_sf"/>
</dbReference>
<dbReference type="EMBL" id="UGJE01000002">
    <property type="protein sequence ID" value="STQ86808.1"/>
    <property type="molecule type" value="Genomic_DNA"/>
</dbReference>
<keyword evidence="8" id="KW-1185">Reference proteome</keyword>
<dbReference type="InterPro" id="IPR036770">
    <property type="entry name" value="Ankyrin_rpt-contain_sf"/>
</dbReference>
<dbReference type="InterPro" id="IPR002716">
    <property type="entry name" value="PIN_dom"/>
</dbReference>
<reference evidence="6 7" key="1">
    <citation type="journal article" date="2014" name="Genome Announc.">
        <title>Draft genome sequences of eight enterohepatic helicobacter species isolated from both laboratory and wild rodents.</title>
        <authorList>
            <person name="Sheh A."/>
            <person name="Shen Z."/>
            <person name="Fox J.G."/>
        </authorList>
    </citation>
    <scope>NUCLEOTIDE SEQUENCE [LARGE SCALE GENOMIC DNA]</scope>
    <source>
        <strain evidence="6 7">ST1</strain>
    </source>
</reference>
<accession>A0A377PV08</accession>
<dbReference type="SUPFAM" id="SSF48403">
    <property type="entry name" value="Ankyrin repeat"/>
    <property type="match status" value="1"/>
</dbReference>
<dbReference type="AlphaFoldDB" id="A0A377PV08"/>
<dbReference type="SMART" id="SM00670">
    <property type="entry name" value="PINc"/>
    <property type="match status" value="1"/>
</dbReference>
<name>A0A377PV08_9HELI</name>
<dbReference type="Proteomes" id="UP000029922">
    <property type="component" value="Unassembled WGS sequence"/>
</dbReference>
<sequence>MTRNTNLSFVLDTSALLKSSNYILEIIQNIQALAIIPNVVIKELDRIKDNKTHKENRNAHKVLQAINHCKRKEIHKGKLEGDSPDEQIRHCAKLHNAWLVSEDKTFGIYDSEKTLKVKEFIERFQSHKDDIPNAATNELFDVIRSKDINKLDSILQEKEIKINAYDDEGFSVLIRAIKTKNIALISKIVQYDDIDLHKCDKSHLKMTPLAHATQCDMPKIVSLLLEHNAKPYICSKGANKGNTPFLMACWDNRRNAPRIMETLLNNGISINQVDNNGFSGLIKACIKGHSNIVRWLLEKGADSKIRDFENKDALTHSKENKHDKIVAMLECHNAK</sequence>
<dbReference type="SMART" id="SM00248">
    <property type="entry name" value="ANK"/>
    <property type="match status" value="4"/>
</dbReference>
<gene>
    <name evidence="6" type="ORF">LS73_008770</name>
    <name evidence="5" type="ORF">NCTC12714_01619</name>
</gene>
<dbReference type="SUPFAM" id="SSF88723">
    <property type="entry name" value="PIN domain-like"/>
    <property type="match status" value="1"/>
</dbReference>
<dbReference type="STRING" id="216.LS73_05035"/>
<dbReference type="PANTHER" id="PTHR24198">
    <property type="entry name" value="ANKYRIN REPEAT AND PROTEIN KINASE DOMAIN-CONTAINING PROTEIN"/>
    <property type="match status" value="1"/>
</dbReference>
<dbReference type="InterPro" id="IPR002110">
    <property type="entry name" value="Ankyrin_rpt"/>
</dbReference>
<keyword evidence="1" id="KW-0677">Repeat</keyword>
<dbReference type="OrthoDB" id="1825454at2"/>
<dbReference type="Gene3D" id="1.25.40.20">
    <property type="entry name" value="Ankyrin repeat-containing domain"/>
    <property type="match status" value="1"/>
</dbReference>
<evidence type="ECO:0000256" key="2">
    <source>
        <dbReference type="ARBA" id="ARBA00023043"/>
    </source>
</evidence>
<evidence type="ECO:0000313" key="5">
    <source>
        <dbReference type="EMBL" id="STQ86808.1"/>
    </source>
</evidence>
<proteinExistence type="predicted"/>
<evidence type="ECO:0000259" key="4">
    <source>
        <dbReference type="SMART" id="SM00670"/>
    </source>
</evidence>
<dbReference type="Pfam" id="PF12796">
    <property type="entry name" value="Ank_2"/>
    <property type="match status" value="1"/>
</dbReference>
<evidence type="ECO:0000313" key="7">
    <source>
        <dbReference type="Proteomes" id="UP000029922"/>
    </source>
</evidence>
<feature type="repeat" description="ANK" evidence="3">
    <location>
        <begin position="276"/>
        <end position="308"/>
    </location>
</feature>
<evidence type="ECO:0000256" key="1">
    <source>
        <dbReference type="ARBA" id="ARBA00022737"/>
    </source>
</evidence>
<dbReference type="EMBL" id="JRPD02000028">
    <property type="protein sequence ID" value="TLD98509.1"/>
    <property type="molecule type" value="Genomic_DNA"/>
</dbReference>
<dbReference type="Pfam" id="PF13638">
    <property type="entry name" value="PIN_4"/>
    <property type="match status" value="1"/>
</dbReference>
<dbReference type="PANTHER" id="PTHR24198:SF165">
    <property type="entry name" value="ANKYRIN REPEAT-CONTAINING PROTEIN-RELATED"/>
    <property type="match status" value="1"/>
</dbReference>
<dbReference type="Gene3D" id="3.40.50.1010">
    <property type="entry name" value="5'-nuclease"/>
    <property type="match status" value="1"/>
</dbReference>
<evidence type="ECO:0000313" key="6">
    <source>
        <dbReference type="EMBL" id="TLD98509.1"/>
    </source>
</evidence>
<reference evidence="5 8" key="2">
    <citation type="submission" date="2018-06" db="EMBL/GenBank/DDBJ databases">
        <authorList>
            <consortium name="Pathogen Informatics"/>
            <person name="Doyle S."/>
        </authorList>
    </citation>
    <scope>NUCLEOTIDE SEQUENCE [LARGE SCALE GENOMIC DNA]</scope>
    <source>
        <strain evidence="5 8">NCTC12714</strain>
    </source>
</reference>
<evidence type="ECO:0000256" key="3">
    <source>
        <dbReference type="PROSITE-ProRule" id="PRU00023"/>
    </source>
</evidence>
<organism evidence="5 8">
    <name type="scientific">Helicobacter muridarum</name>
    <dbReference type="NCBI Taxonomy" id="216"/>
    <lineage>
        <taxon>Bacteria</taxon>
        <taxon>Pseudomonadati</taxon>
        <taxon>Campylobacterota</taxon>
        <taxon>Epsilonproteobacteria</taxon>
        <taxon>Campylobacterales</taxon>
        <taxon>Helicobacteraceae</taxon>
        <taxon>Helicobacter</taxon>
    </lineage>
</organism>
<dbReference type="RefSeq" id="WP_052089606.1">
    <property type="nucleotide sequence ID" value="NZ_FZML01000033.1"/>
</dbReference>
<evidence type="ECO:0000313" key="8">
    <source>
        <dbReference type="Proteomes" id="UP000255139"/>
    </source>
</evidence>
<dbReference type="GO" id="GO:0005737">
    <property type="term" value="C:cytoplasm"/>
    <property type="evidence" value="ECO:0007669"/>
    <property type="project" value="TreeGrafter"/>
</dbReference>
<dbReference type="PROSITE" id="PS50088">
    <property type="entry name" value="ANK_REPEAT"/>
    <property type="match status" value="2"/>
</dbReference>
<feature type="domain" description="PIN" evidence="4">
    <location>
        <begin position="7"/>
        <end position="108"/>
    </location>
</feature>
<dbReference type="PROSITE" id="PS50297">
    <property type="entry name" value="ANK_REP_REGION"/>
    <property type="match status" value="1"/>
</dbReference>
<feature type="repeat" description="ANK" evidence="3">
    <location>
        <begin position="240"/>
        <end position="275"/>
    </location>
</feature>